<proteinExistence type="predicted"/>
<accession>A0ABP0IPU5</accession>
<gene>
    <name evidence="1" type="ORF">SCF082_LOCUS8263</name>
</gene>
<dbReference type="Proteomes" id="UP001642464">
    <property type="component" value="Unassembled WGS sequence"/>
</dbReference>
<evidence type="ECO:0000313" key="1">
    <source>
        <dbReference type="EMBL" id="CAK9004610.1"/>
    </source>
</evidence>
<reference evidence="1 2" key="1">
    <citation type="submission" date="2024-02" db="EMBL/GenBank/DDBJ databases">
        <authorList>
            <person name="Chen Y."/>
            <person name="Shah S."/>
            <person name="Dougan E. K."/>
            <person name="Thang M."/>
            <person name="Chan C."/>
        </authorList>
    </citation>
    <scope>NUCLEOTIDE SEQUENCE [LARGE SCALE GENOMIC DNA]</scope>
</reference>
<keyword evidence="2" id="KW-1185">Reference proteome</keyword>
<evidence type="ECO:0000313" key="2">
    <source>
        <dbReference type="Proteomes" id="UP001642464"/>
    </source>
</evidence>
<name>A0ABP0IPU5_9DINO</name>
<protein>
    <submittedName>
        <fullName evidence="1">Uncharacterized protein</fullName>
    </submittedName>
</protein>
<comment type="caution">
    <text evidence="1">The sequence shown here is derived from an EMBL/GenBank/DDBJ whole genome shotgun (WGS) entry which is preliminary data.</text>
</comment>
<sequence>MDELQGLVSRRFQLFTQLVMWTIELQKLEACLADAVPDGASEDSDFNAILMQLMAKDMRRVDGMDENLTFLKQQVDEVEHDAVVMGIMLGKRVFDMEEKDKEKMS</sequence>
<organism evidence="1 2">
    <name type="scientific">Durusdinium trenchii</name>
    <dbReference type="NCBI Taxonomy" id="1381693"/>
    <lineage>
        <taxon>Eukaryota</taxon>
        <taxon>Sar</taxon>
        <taxon>Alveolata</taxon>
        <taxon>Dinophyceae</taxon>
        <taxon>Suessiales</taxon>
        <taxon>Symbiodiniaceae</taxon>
        <taxon>Durusdinium</taxon>
    </lineage>
</organism>
<dbReference type="EMBL" id="CAXAMM010004703">
    <property type="protein sequence ID" value="CAK9004610.1"/>
    <property type="molecule type" value="Genomic_DNA"/>
</dbReference>